<dbReference type="EMBL" id="OX458333">
    <property type="protein sequence ID" value="CAI8926646.1"/>
    <property type="molecule type" value="Genomic_DNA"/>
</dbReference>
<name>A0ABM9I6L6_9GAMM</name>
<evidence type="ECO:0000313" key="2">
    <source>
        <dbReference type="Proteomes" id="UP001162030"/>
    </source>
</evidence>
<dbReference type="Proteomes" id="UP001162030">
    <property type="component" value="Chromosome"/>
</dbReference>
<organism evidence="1 2">
    <name type="scientific">Methylocaldum szegediense</name>
    <dbReference type="NCBI Taxonomy" id="73780"/>
    <lineage>
        <taxon>Bacteria</taxon>
        <taxon>Pseudomonadati</taxon>
        <taxon>Pseudomonadota</taxon>
        <taxon>Gammaproteobacteria</taxon>
        <taxon>Methylococcales</taxon>
        <taxon>Methylococcaceae</taxon>
        <taxon>Methylocaldum</taxon>
    </lineage>
</organism>
<sequence>MSLFMNTLAMRKRENMLRQITIAYELAFVIRRLRVVFSRCMRKELLPMDHLSIRYIVLPRPYLMFIAVSHPKAYLTLRHALDTQYRGEKEPSSDSAVQAYKHRISLHIFRAITSTFTATL</sequence>
<accession>A0ABM9I6L6</accession>
<proteinExistence type="predicted"/>
<gene>
    <name evidence="1" type="ORF">MSZNOR_3949</name>
</gene>
<reference evidence="1 2" key="1">
    <citation type="submission" date="2023-03" db="EMBL/GenBank/DDBJ databases">
        <authorList>
            <person name="Pearce D."/>
        </authorList>
    </citation>
    <scope>NUCLEOTIDE SEQUENCE [LARGE SCALE GENOMIC DNA]</scope>
    <source>
        <strain evidence="1">Msz</strain>
    </source>
</reference>
<protein>
    <submittedName>
        <fullName evidence="1">Uncharacterized protein</fullName>
    </submittedName>
</protein>
<keyword evidence="2" id="KW-1185">Reference proteome</keyword>
<evidence type="ECO:0000313" key="1">
    <source>
        <dbReference type="EMBL" id="CAI8926646.1"/>
    </source>
</evidence>